<comment type="caution">
    <text evidence="1">The sequence shown here is derived from an EMBL/GenBank/DDBJ whole genome shotgun (WGS) entry which is preliminary data.</text>
</comment>
<dbReference type="Gene3D" id="3.40.50.12580">
    <property type="match status" value="1"/>
</dbReference>
<gene>
    <name evidence="1" type="ORF">I7822_16995</name>
</gene>
<dbReference type="InterPro" id="IPR043148">
    <property type="entry name" value="TagF_C"/>
</dbReference>
<evidence type="ECO:0000313" key="2">
    <source>
        <dbReference type="Proteomes" id="UP000663981"/>
    </source>
</evidence>
<evidence type="ECO:0000313" key="1">
    <source>
        <dbReference type="EMBL" id="MBO1513349.1"/>
    </source>
</evidence>
<dbReference type="SUPFAM" id="SSF53756">
    <property type="entry name" value="UDP-Glycosyltransferase/glycogen phosphorylase"/>
    <property type="match status" value="1"/>
</dbReference>
<dbReference type="Proteomes" id="UP000663981">
    <property type="component" value="Unassembled WGS sequence"/>
</dbReference>
<name>A0ABS3N550_9BACI</name>
<protein>
    <submittedName>
        <fullName evidence="1">CDP-glycerol glycerophosphotransferase family protein</fullName>
    </submittedName>
</protein>
<organism evidence="1 2">
    <name type="scientific">Metabacillus bambusae</name>
    <dbReference type="NCBI Taxonomy" id="2795218"/>
    <lineage>
        <taxon>Bacteria</taxon>
        <taxon>Bacillati</taxon>
        <taxon>Bacillota</taxon>
        <taxon>Bacilli</taxon>
        <taxon>Bacillales</taxon>
        <taxon>Bacillaceae</taxon>
        <taxon>Metabacillus</taxon>
    </lineage>
</organism>
<dbReference type="EMBL" id="JAGDEL010000013">
    <property type="protein sequence ID" value="MBO1513349.1"/>
    <property type="molecule type" value="Genomic_DNA"/>
</dbReference>
<sequence length="474" mass="55148">MSIYLNNYWSLYSEFINVLKNLKYREIPIALMTNFYQQIDTDLKIHMEQEEFAAKLTYASIKKSIEIQPFFEKMLVPLKKPLKTMLDGKILINLDYTRIPVEILHDHFSGEHTMVLSRSKTTDYYGIPNEYIGNFKRDTSETSKQLMKTAYSILAKYKDHPAFSNSFFIKTFIQRIPIIVDALETILNLFDEKDIATVLIGSTEDVVSRSLAIVASMKGIPNVCLQHGILMGEEAFIPVFSSHIAVYGEYEKRWYVARGLEEERIVAIGHPRYDKIFSCSSRVSRKTLLNEYDLDPNKITLLIITGPNLEESKFKKMISELAGNQNFQFLIKPHPWELGKRRIKLYTELESEFNSVHVIRDRKINTHDLIFHTDAVVSALSTVALESCLFNKPVFVYYFIQSNRLYDYYNRLGHYIQSDPIELVKIITIYFNSPNGKTDYIDVKEKFLLDSYRTENSGEELSNLIFQLTKVRPK</sequence>
<proteinExistence type="predicted"/>
<reference evidence="1 2" key="1">
    <citation type="submission" date="2021-03" db="EMBL/GenBank/DDBJ databases">
        <title>Whole genome sequence of Metabacillus bambusae BG109.</title>
        <authorList>
            <person name="Jeong J.W."/>
        </authorList>
    </citation>
    <scope>NUCLEOTIDE SEQUENCE [LARGE SCALE GENOMIC DNA]</scope>
    <source>
        <strain evidence="1 2">BG109</strain>
    </source>
</reference>
<keyword evidence="2" id="KW-1185">Reference proteome</keyword>
<dbReference type="InterPro" id="IPR007554">
    <property type="entry name" value="Glycerophosphate_synth"/>
</dbReference>
<accession>A0ABS3N550</accession>
<dbReference type="RefSeq" id="WP_207980306.1">
    <property type="nucleotide sequence ID" value="NZ_JAGDEL010000013.1"/>
</dbReference>
<dbReference type="Pfam" id="PF04464">
    <property type="entry name" value="Glyphos_transf"/>
    <property type="match status" value="1"/>
</dbReference>